<evidence type="ECO:0000313" key="3">
    <source>
        <dbReference type="Proteomes" id="UP000018936"/>
    </source>
</evidence>
<feature type="non-terminal residue" evidence="2">
    <location>
        <position position="1"/>
    </location>
</feature>
<protein>
    <submittedName>
        <fullName evidence="2">Uncharacterized protein</fullName>
    </submittedName>
</protein>
<feature type="region of interest" description="Disordered" evidence="1">
    <location>
        <begin position="37"/>
        <end position="72"/>
    </location>
</feature>
<dbReference type="AlphaFoldDB" id="V8N851"/>
<dbReference type="Proteomes" id="UP000018936">
    <property type="component" value="Unassembled WGS sequence"/>
</dbReference>
<comment type="caution">
    <text evidence="2">The sequence shown here is derived from an EMBL/GenBank/DDBJ whole genome shotgun (WGS) entry which is preliminary data.</text>
</comment>
<name>V8N851_OPHHA</name>
<keyword evidence="3" id="KW-1185">Reference proteome</keyword>
<organism evidence="2 3">
    <name type="scientific">Ophiophagus hannah</name>
    <name type="common">King cobra</name>
    <name type="synonym">Naja hannah</name>
    <dbReference type="NCBI Taxonomy" id="8665"/>
    <lineage>
        <taxon>Eukaryota</taxon>
        <taxon>Metazoa</taxon>
        <taxon>Chordata</taxon>
        <taxon>Craniata</taxon>
        <taxon>Vertebrata</taxon>
        <taxon>Euteleostomi</taxon>
        <taxon>Lepidosauria</taxon>
        <taxon>Squamata</taxon>
        <taxon>Bifurcata</taxon>
        <taxon>Unidentata</taxon>
        <taxon>Episquamata</taxon>
        <taxon>Toxicofera</taxon>
        <taxon>Serpentes</taxon>
        <taxon>Colubroidea</taxon>
        <taxon>Elapidae</taxon>
        <taxon>Elapinae</taxon>
        <taxon>Ophiophagus</taxon>
    </lineage>
</organism>
<feature type="compositionally biased region" description="Basic and acidic residues" evidence="1">
    <location>
        <begin position="48"/>
        <end position="62"/>
    </location>
</feature>
<feature type="compositionally biased region" description="Basic residues" evidence="1">
    <location>
        <begin position="63"/>
        <end position="72"/>
    </location>
</feature>
<proteinExistence type="predicted"/>
<accession>V8N851</accession>
<evidence type="ECO:0000256" key="1">
    <source>
        <dbReference type="SAM" id="MobiDB-lite"/>
    </source>
</evidence>
<gene>
    <name evidence="2" type="ORF">L345_15988</name>
</gene>
<reference evidence="2 3" key="1">
    <citation type="journal article" date="2013" name="Proc. Natl. Acad. Sci. U.S.A.">
        <title>The king cobra genome reveals dynamic gene evolution and adaptation in the snake venom system.</title>
        <authorList>
            <person name="Vonk F.J."/>
            <person name="Casewell N.R."/>
            <person name="Henkel C.V."/>
            <person name="Heimberg A.M."/>
            <person name="Jansen H.J."/>
            <person name="McCleary R.J."/>
            <person name="Kerkkamp H.M."/>
            <person name="Vos R.A."/>
            <person name="Guerreiro I."/>
            <person name="Calvete J.J."/>
            <person name="Wuster W."/>
            <person name="Woods A.E."/>
            <person name="Logan J.M."/>
            <person name="Harrison R.A."/>
            <person name="Castoe T.A."/>
            <person name="de Koning A.P."/>
            <person name="Pollock D.D."/>
            <person name="Yandell M."/>
            <person name="Calderon D."/>
            <person name="Renjifo C."/>
            <person name="Currier R.B."/>
            <person name="Salgado D."/>
            <person name="Pla D."/>
            <person name="Sanz L."/>
            <person name="Hyder A.S."/>
            <person name="Ribeiro J.M."/>
            <person name="Arntzen J.W."/>
            <person name="van den Thillart G.E."/>
            <person name="Boetzer M."/>
            <person name="Pirovano W."/>
            <person name="Dirks R.P."/>
            <person name="Spaink H.P."/>
            <person name="Duboule D."/>
            <person name="McGlinn E."/>
            <person name="Kini R.M."/>
            <person name="Richardson M.K."/>
        </authorList>
    </citation>
    <scope>NUCLEOTIDE SEQUENCE</scope>
    <source>
        <tissue evidence="2">Blood</tissue>
    </source>
</reference>
<dbReference type="EMBL" id="AZIM01006939">
    <property type="protein sequence ID" value="ETE58290.1"/>
    <property type="molecule type" value="Genomic_DNA"/>
</dbReference>
<sequence length="72" mass="8417">MLVFESIFHSALAGLEKRRRNEKSQFPLDPSLCWKLKEEGGRKRKEKKGKEKGRGQMDEGRKEGRKKRKEGS</sequence>
<evidence type="ECO:0000313" key="2">
    <source>
        <dbReference type="EMBL" id="ETE58290.1"/>
    </source>
</evidence>